<evidence type="ECO:0000256" key="5">
    <source>
        <dbReference type="ARBA" id="ARBA00022490"/>
    </source>
</evidence>
<comment type="caution">
    <text evidence="12">The sequence shown here is derived from an EMBL/GenBank/DDBJ whole genome shotgun (WGS) entry which is preliminary data.</text>
</comment>
<dbReference type="PANTHER" id="PTHR11579:SF0">
    <property type="entry name" value="PROTEIN-L-ISOASPARTATE(D-ASPARTATE) O-METHYLTRANSFERASE"/>
    <property type="match status" value="1"/>
</dbReference>
<dbReference type="Proteomes" id="UP000035425">
    <property type="component" value="Unassembled WGS sequence"/>
</dbReference>
<keyword evidence="13" id="KW-1185">Reference proteome</keyword>
<comment type="similarity">
    <text evidence="2">Belongs to the methyltransferase superfamily. L-isoaspartyl/D-aspartyl protein methyltransferase family.</text>
</comment>
<dbReference type="CDD" id="cd02440">
    <property type="entry name" value="AdoMet_MTases"/>
    <property type="match status" value="1"/>
</dbReference>
<name>A0ABR5F4J9_9ACTN</name>
<evidence type="ECO:0000256" key="8">
    <source>
        <dbReference type="ARBA" id="ARBA00022691"/>
    </source>
</evidence>
<evidence type="ECO:0000256" key="3">
    <source>
        <dbReference type="ARBA" id="ARBA00011890"/>
    </source>
</evidence>
<evidence type="ECO:0000256" key="10">
    <source>
        <dbReference type="ARBA" id="ARBA00031323"/>
    </source>
</evidence>
<evidence type="ECO:0000256" key="1">
    <source>
        <dbReference type="ARBA" id="ARBA00004496"/>
    </source>
</evidence>
<dbReference type="Pfam" id="PF01135">
    <property type="entry name" value="PCMT"/>
    <property type="match status" value="1"/>
</dbReference>
<accession>A0ABR5F4J9</accession>
<evidence type="ECO:0000313" key="12">
    <source>
        <dbReference type="EMBL" id="KLL11633.1"/>
    </source>
</evidence>
<organism evidence="12 13">
    <name type="scientific">Protofrankia coriariae</name>
    <dbReference type="NCBI Taxonomy" id="1562887"/>
    <lineage>
        <taxon>Bacteria</taxon>
        <taxon>Bacillati</taxon>
        <taxon>Actinomycetota</taxon>
        <taxon>Actinomycetes</taxon>
        <taxon>Frankiales</taxon>
        <taxon>Frankiaceae</taxon>
        <taxon>Protofrankia</taxon>
    </lineage>
</organism>
<dbReference type="InterPro" id="IPR000682">
    <property type="entry name" value="PCMT"/>
</dbReference>
<dbReference type="InterPro" id="IPR029063">
    <property type="entry name" value="SAM-dependent_MTases_sf"/>
</dbReference>
<dbReference type="Gene3D" id="3.40.50.150">
    <property type="entry name" value="Vaccinia Virus protein VP39"/>
    <property type="match status" value="1"/>
</dbReference>
<keyword evidence="5" id="KW-0963">Cytoplasm</keyword>
<dbReference type="PANTHER" id="PTHR11579">
    <property type="entry name" value="PROTEIN-L-ISOASPARTATE O-METHYLTRANSFERASE"/>
    <property type="match status" value="1"/>
</dbReference>
<dbReference type="InterPro" id="IPR027573">
    <property type="entry name" value="Methyltran_FxLD"/>
</dbReference>
<evidence type="ECO:0000256" key="6">
    <source>
        <dbReference type="ARBA" id="ARBA00022603"/>
    </source>
</evidence>
<protein>
    <recommendedName>
        <fullName evidence="4">Protein-L-isoaspartate O-methyltransferase</fullName>
        <ecNumber evidence="3">2.1.1.77</ecNumber>
    </recommendedName>
    <alternativeName>
        <fullName evidence="11">L-isoaspartyl protein carboxyl methyltransferase</fullName>
    </alternativeName>
    <alternativeName>
        <fullName evidence="9">Protein L-isoaspartyl methyltransferase</fullName>
    </alternativeName>
    <alternativeName>
        <fullName evidence="10">Protein-beta-aspartate methyltransferase</fullName>
    </alternativeName>
</protein>
<dbReference type="NCBIfam" id="TIGR04364">
    <property type="entry name" value="methyltran_FxLD"/>
    <property type="match status" value="1"/>
</dbReference>
<evidence type="ECO:0000313" key="13">
    <source>
        <dbReference type="Proteomes" id="UP000035425"/>
    </source>
</evidence>
<gene>
    <name evidence="12" type="ORF">FrCorBMG51_11310</name>
</gene>
<dbReference type="SUPFAM" id="SSF53335">
    <property type="entry name" value="S-adenosyl-L-methionine-dependent methyltransferases"/>
    <property type="match status" value="1"/>
</dbReference>
<evidence type="ECO:0000256" key="9">
    <source>
        <dbReference type="ARBA" id="ARBA00030757"/>
    </source>
</evidence>
<dbReference type="EMBL" id="JWIO01000014">
    <property type="protein sequence ID" value="KLL11633.1"/>
    <property type="molecule type" value="Genomic_DNA"/>
</dbReference>
<evidence type="ECO:0000256" key="11">
    <source>
        <dbReference type="ARBA" id="ARBA00031350"/>
    </source>
</evidence>
<evidence type="ECO:0000256" key="2">
    <source>
        <dbReference type="ARBA" id="ARBA00005369"/>
    </source>
</evidence>
<keyword evidence="7" id="KW-0808">Transferase</keyword>
<reference evidence="12 13" key="1">
    <citation type="submission" date="2014-12" db="EMBL/GenBank/DDBJ databases">
        <title>Frankia sp. BMG5.1 draft genome.</title>
        <authorList>
            <person name="Gtari M."/>
            <person name="Ghodhbane-Gtari F."/>
            <person name="Nouioui I."/>
            <person name="Ktari A."/>
            <person name="Hezbri K."/>
            <person name="Mimouni W."/>
            <person name="Sbissi I."/>
            <person name="Ayari A."/>
            <person name="Yamanaka T."/>
            <person name="Normand P."/>
            <person name="Tisa L.S."/>
            <person name="Boudabous A."/>
        </authorList>
    </citation>
    <scope>NUCLEOTIDE SEQUENCE [LARGE SCALE GENOMIC DNA]</scope>
    <source>
        <strain evidence="12 13">BMG5.1</strain>
    </source>
</reference>
<keyword evidence="8" id="KW-0949">S-adenosyl-L-methionine</keyword>
<keyword evidence="6" id="KW-0489">Methyltransferase</keyword>
<evidence type="ECO:0000256" key="4">
    <source>
        <dbReference type="ARBA" id="ARBA00013346"/>
    </source>
</evidence>
<comment type="subcellular location">
    <subcellularLocation>
        <location evidence="1">Cytoplasm</location>
    </subcellularLocation>
</comment>
<evidence type="ECO:0000256" key="7">
    <source>
        <dbReference type="ARBA" id="ARBA00022679"/>
    </source>
</evidence>
<sequence length="388" mass="41640">MDDLVAAGSIKTKEVESAFRAVPRHLFAPEASLQDAYADDIVRTKQDQHGMTVSSVSAPWLQATMLEQAGITPGMRVLEVGSGGYNAALIAELVGPTGAVTTIDIDADVTERAHHCLAAAGYDQVHVVLADAEHGVPEQAPYDRIIVTAGAWDIPPAWTDQLAPDGRIVVPLRMRGLSRTVALTPRDGVLVSLDHQMAGFVPVRGDGAHPERLVPLHDADVGLRFDEQAPELDAAALRAALLTPRVEAWSGVRFGGMEPFDGLLLWLASTLDNYGLLSRARSQTARDLVDPVSPIGTPTAVEADSFAYLTLRKVEDGDDTYEFGAYAHGPHAARLADLVVTQVQAWHRTHRDASPATISAWPATTPAEALPPGRVIAKRHRIVVLSWS</sequence>
<dbReference type="EC" id="2.1.1.77" evidence="3"/>
<proteinExistence type="inferred from homology"/>